<feature type="non-terminal residue" evidence="1">
    <location>
        <position position="1"/>
    </location>
</feature>
<name>A0A0C3CRC1_9AGAM</name>
<dbReference type="EMBL" id="KN822283">
    <property type="protein sequence ID" value="KIM51130.1"/>
    <property type="molecule type" value="Genomic_DNA"/>
</dbReference>
<dbReference type="OrthoDB" id="3257151at2759"/>
<proteinExistence type="predicted"/>
<reference evidence="1 2" key="1">
    <citation type="submission" date="2014-04" db="EMBL/GenBank/DDBJ databases">
        <authorList>
            <consortium name="DOE Joint Genome Institute"/>
            <person name="Kuo A."/>
            <person name="Kohler A."/>
            <person name="Nagy L.G."/>
            <person name="Floudas D."/>
            <person name="Copeland A."/>
            <person name="Barry K.W."/>
            <person name="Cichocki N."/>
            <person name="Veneault-Fourrey C."/>
            <person name="LaButti K."/>
            <person name="Lindquist E.A."/>
            <person name="Lipzen A."/>
            <person name="Lundell T."/>
            <person name="Morin E."/>
            <person name="Murat C."/>
            <person name="Sun H."/>
            <person name="Tunlid A."/>
            <person name="Henrissat B."/>
            <person name="Grigoriev I.V."/>
            <person name="Hibbett D.S."/>
            <person name="Martin F."/>
            <person name="Nordberg H.P."/>
            <person name="Cantor M.N."/>
            <person name="Hua S.X."/>
        </authorList>
    </citation>
    <scope>NUCLEOTIDE SEQUENCE [LARGE SCALE GENOMIC DNA]</scope>
    <source>
        <strain evidence="1 2">Foug A</strain>
    </source>
</reference>
<feature type="non-terminal residue" evidence="1">
    <location>
        <position position="65"/>
    </location>
</feature>
<evidence type="ECO:0008006" key="3">
    <source>
        <dbReference type="Google" id="ProtNLM"/>
    </source>
</evidence>
<keyword evidence="2" id="KW-1185">Reference proteome</keyword>
<gene>
    <name evidence="1" type="ORF">SCLCIDRAFT_83355</name>
</gene>
<sequence>PAHLLELKAIWNEDKRVPSIASRRAWAISRNANPASVVNWFSRKIRAAKLAGEPIPQGSYELPLE</sequence>
<dbReference type="InParanoid" id="A0A0C3CRC1"/>
<reference evidence="2" key="2">
    <citation type="submission" date="2015-01" db="EMBL/GenBank/DDBJ databases">
        <title>Evolutionary Origins and Diversification of the Mycorrhizal Mutualists.</title>
        <authorList>
            <consortium name="DOE Joint Genome Institute"/>
            <consortium name="Mycorrhizal Genomics Consortium"/>
            <person name="Kohler A."/>
            <person name="Kuo A."/>
            <person name="Nagy L.G."/>
            <person name="Floudas D."/>
            <person name="Copeland A."/>
            <person name="Barry K.W."/>
            <person name="Cichocki N."/>
            <person name="Veneault-Fourrey C."/>
            <person name="LaButti K."/>
            <person name="Lindquist E.A."/>
            <person name="Lipzen A."/>
            <person name="Lundell T."/>
            <person name="Morin E."/>
            <person name="Murat C."/>
            <person name="Riley R."/>
            <person name="Ohm R."/>
            <person name="Sun H."/>
            <person name="Tunlid A."/>
            <person name="Henrissat B."/>
            <person name="Grigoriev I.V."/>
            <person name="Hibbett D.S."/>
            <person name="Martin F."/>
        </authorList>
    </citation>
    <scope>NUCLEOTIDE SEQUENCE [LARGE SCALE GENOMIC DNA]</scope>
    <source>
        <strain evidence="2">Foug A</strain>
    </source>
</reference>
<dbReference type="Proteomes" id="UP000053989">
    <property type="component" value="Unassembled WGS sequence"/>
</dbReference>
<protein>
    <recommendedName>
        <fullName evidence="3">Homeobox domain-containing protein</fullName>
    </recommendedName>
</protein>
<organism evidence="1 2">
    <name type="scientific">Scleroderma citrinum Foug A</name>
    <dbReference type="NCBI Taxonomy" id="1036808"/>
    <lineage>
        <taxon>Eukaryota</taxon>
        <taxon>Fungi</taxon>
        <taxon>Dikarya</taxon>
        <taxon>Basidiomycota</taxon>
        <taxon>Agaricomycotina</taxon>
        <taxon>Agaricomycetes</taxon>
        <taxon>Agaricomycetidae</taxon>
        <taxon>Boletales</taxon>
        <taxon>Sclerodermatineae</taxon>
        <taxon>Sclerodermataceae</taxon>
        <taxon>Scleroderma</taxon>
    </lineage>
</organism>
<dbReference type="HOGENOM" id="CLU_194178_0_0_1"/>
<dbReference type="STRING" id="1036808.A0A0C3CRC1"/>
<evidence type="ECO:0000313" key="2">
    <source>
        <dbReference type="Proteomes" id="UP000053989"/>
    </source>
</evidence>
<accession>A0A0C3CRC1</accession>
<dbReference type="AlphaFoldDB" id="A0A0C3CRC1"/>
<evidence type="ECO:0000313" key="1">
    <source>
        <dbReference type="EMBL" id="KIM51130.1"/>
    </source>
</evidence>